<sequence>MSYRDQKKYFETLKRYERKFDSKEKQSYDMLLKRHKDDEDLDKASMEFLKELIEKYHTNRPKPNPDELFKKPDA</sequence>
<reference evidence="1" key="1">
    <citation type="journal article" date="2015" name="Proc. Natl. Acad. Sci. U.S.A.">
        <title>Networks of energetic and metabolic interactions define dynamics in microbial communities.</title>
        <authorList>
            <person name="Embree M."/>
            <person name="Liu J.K."/>
            <person name="Al-Bassam M.M."/>
            <person name="Zengler K."/>
        </authorList>
    </citation>
    <scope>NUCLEOTIDE SEQUENCE</scope>
</reference>
<comment type="caution">
    <text evidence="1">The sequence shown here is derived from an EMBL/GenBank/DDBJ whole genome shotgun (WGS) entry which is preliminary data.</text>
</comment>
<accession>A0A0W8FY95</accession>
<evidence type="ECO:0000313" key="1">
    <source>
        <dbReference type="EMBL" id="KUG25737.1"/>
    </source>
</evidence>
<gene>
    <name evidence="1" type="ORF">ASZ90_004436</name>
</gene>
<name>A0A0W8FY95_9ZZZZ</name>
<dbReference type="AlphaFoldDB" id="A0A0W8FY95"/>
<proteinExistence type="predicted"/>
<protein>
    <submittedName>
        <fullName evidence="1">Uncharacterized protein</fullName>
    </submittedName>
</protein>
<organism evidence="1">
    <name type="scientific">hydrocarbon metagenome</name>
    <dbReference type="NCBI Taxonomy" id="938273"/>
    <lineage>
        <taxon>unclassified sequences</taxon>
        <taxon>metagenomes</taxon>
        <taxon>ecological metagenomes</taxon>
    </lineage>
</organism>
<dbReference type="EMBL" id="LNQE01000612">
    <property type="protein sequence ID" value="KUG25737.1"/>
    <property type="molecule type" value="Genomic_DNA"/>
</dbReference>